<dbReference type="AlphaFoldDB" id="A0A150PNJ4"/>
<feature type="compositionally biased region" description="Low complexity" evidence="1">
    <location>
        <begin position="65"/>
        <end position="74"/>
    </location>
</feature>
<feature type="region of interest" description="Disordered" evidence="1">
    <location>
        <begin position="15"/>
        <end position="89"/>
    </location>
</feature>
<feature type="compositionally biased region" description="Low complexity" evidence="1">
    <location>
        <begin position="17"/>
        <end position="27"/>
    </location>
</feature>
<reference evidence="2 3" key="1">
    <citation type="submission" date="2014-02" db="EMBL/GenBank/DDBJ databases">
        <title>The small core and large imbalanced accessory genome model reveals a collaborative survival strategy of Sorangium cellulosum strains in nature.</title>
        <authorList>
            <person name="Han K."/>
            <person name="Peng R."/>
            <person name="Blom J."/>
            <person name="Li Y.-Z."/>
        </authorList>
    </citation>
    <scope>NUCLEOTIDE SEQUENCE [LARGE SCALE GENOMIC DNA]</scope>
    <source>
        <strain evidence="2 3">So0157-25</strain>
    </source>
</reference>
<protein>
    <submittedName>
        <fullName evidence="2">Uncharacterized protein</fullName>
    </submittedName>
</protein>
<proteinExistence type="predicted"/>
<gene>
    <name evidence="2" type="ORF">BE08_23480</name>
</gene>
<dbReference type="Proteomes" id="UP000075420">
    <property type="component" value="Unassembled WGS sequence"/>
</dbReference>
<dbReference type="EMBL" id="JELY01001004">
    <property type="protein sequence ID" value="KYF57275.1"/>
    <property type="molecule type" value="Genomic_DNA"/>
</dbReference>
<comment type="caution">
    <text evidence="2">The sequence shown here is derived from an EMBL/GenBank/DDBJ whole genome shotgun (WGS) entry which is preliminary data.</text>
</comment>
<organism evidence="2 3">
    <name type="scientific">Sorangium cellulosum</name>
    <name type="common">Polyangium cellulosum</name>
    <dbReference type="NCBI Taxonomy" id="56"/>
    <lineage>
        <taxon>Bacteria</taxon>
        <taxon>Pseudomonadati</taxon>
        <taxon>Myxococcota</taxon>
        <taxon>Polyangia</taxon>
        <taxon>Polyangiales</taxon>
        <taxon>Polyangiaceae</taxon>
        <taxon>Sorangium</taxon>
    </lineage>
</organism>
<evidence type="ECO:0000256" key="1">
    <source>
        <dbReference type="SAM" id="MobiDB-lite"/>
    </source>
</evidence>
<sequence>MPAASSIAIARSELRTSNSASISASSAPGRICSALARPPRTSESAPTTIDLPAPVSPVSTLKPGSSRSSRASISMKFLTRRATSTAAGG</sequence>
<evidence type="ECO:0000313" key="2">
    <source>
        <dbReference type="EMBL" id="KYF57275.1"/>
    </source>
</evidence>
<evidence type="ECO:0000313" key="3">
    <source>
        <dbReference type="Proteomes" id="UP000075420"/>
    </source>
</evidence>
<name>A0A150PNJ4_SORCE</name>
<accession>A0A150PNJ4</accession>